<dbReference type="Gene3D" id="1.20.120.530">
    <property type="entry name" value="GntR ligand-binding domain-like"/>
    <property type="match status" value="1"/>
</dbReference>
<name>A0A1Y5T6V6_9RHOB</name>
<dbReference type="AlphaFoldDB" id="A0A1Y5T6V6"/>
<sequence length="233" mass="26111">MTDYEEAQAPTSRRGDGQAPQKRLSDVAYERILEGLFARKLPAGAFVSQSKLVDLLDIPVAPLRDALRVLETEGMLKIHPRSGIEFVRPGLELTRSTYQFRSIIERPAVRFFAETAQDETIAEELDRQRALAGRIRDNGLGAAELAGLEEAEKLHELIVGSFQNPLIDSSHRRIRHYLRLVRLDRRMTPPLALHSVDEHIAVLVACADRDLERADAALKAHLDQALARHMGLS</sequence>
<dbReference type="GO" id="GO:0003700">
    <property type="term" value="F:DNA-binding transcription factor activity"/>
    <property type="evidence" value="ECO:0007669"/>
    <property type="project" value="InterPro"/>
</dbReference>
<dbReference type="Proteomes" id="UP000193900">
    <property type="component" value="Unassembled WGS sequence"/>
</dbReference>
<dbReference type="PANTHER" id="PTHR43537">
    <property type="entry name" value="TRANSCRIPTIONAL REGULATOR, GNTR FAMILY"/>
    <property type="match status" value="1"/>
</dbReference>
<dbReference type="InterPro" id="IPR008920">
    <property type="entry name" value="TF_FadR/GntR_C"/>
</dbReference>
<dbReference type="RefSeq" id="WP_200812507.1">
    <property type="nucleotide sequence ID" value="NZ_FWFZ01000012.1"/>
</dbReference>
<dbReference type="InterPro" id="IPR000524">
    <property type="entry name" value="Tscrpt_reg_HTH_GntR"/>
</dbReference>
<organism evidence="6 7">
    <name type="scientific">Roseisalinus antarcticus</name>
    <dbReference type="NCBI Taxonomy" id="254357"/>
    <lineage>
        <taxon>Bacteria</taxon>
        <taxon>Pseudomonadati</taxon>
        <taxon>Pseudomonadota</taxon>
        <taxon>Alphaproteobacteria</taxon>
        <taxon>Rhodobacterales</taxon>
        <taxon>Roseobacteraceae</taxon>
        <taxon>Roseisalinus</taxon>
    </lineage>
</organism>
<keyword evidence="3" id="KW-0804">Transcription</keyword>
<dbReference type="SMART" id="SM00895">
    <property type="entry name" value="FCD"/>
    <property type="match status" value="1"/>
</dbReference>
<dbReference type="EMBL" id="FWFZ01000012">
    <property type="protein sequence ID" value="SLN57264.1"/>
    <property type="molecule type" value="Genomic_DNA"/>
</dbReference>
<dbReference type="SUPFAM" id="SSF48008">
    <property type="entry name" value="GntR ligand-binding domain-like"/>
    <property type="match status" value="1"/>
</dbReference>
<evidence type="ECO:0000256" key="1">
    <source>
        <dbReference type="ARBA" id="ARBA00023015"/>
    </source>
</evidence>
<keyword evidence="2" id="KW-0238">DNA-binding</keyword>
<dbReference type="InterPro" id="IPR036388">
    <property type="entry name" value="WH-like_DNA-bd_sf"/>
</dbReference>
<evidence type="ECO:0000256" key="2">
    <source>
        <dbReference type="ARBA" id="ARBA00023125"/>
    </source>
</evidence>
<evidence type="ECO:0000313" key="6">
    <source>
        <dbReference type="EMBL" id="SLN57264.1"/>
    </source>
</evidence>
<keyword evidence="7" id="KW-1185">Reference proteome</keyword>
<feature type="region of interest" description="Disordered" evidence="4">
    <location>
        <begin position="1"/>
        <end position="22"/>
    </location>
</feature>
<keyword evidence="1" id="KW-0805">Transcription regulation</keyword>
<dbReference type="GO" id="GO:0003677">
    <property type="term" value="F:DNA binding"/>
    <property type="evidence" value="ECO:0007669"/>
    <property type="project" value="UniProtKB-KW"/>
</dbReference>
<evidence type="ECO:0000256" key="4">
    <source>
        <dbReference type="SAM" id="MobiDB-lite"/>
    </source>
</evidence>
<dbReference type="InterPro" id="IPR011711">
    <property type="entry name" value="GntR_C"/>
</dbReference>
<dbReference type="Gene3D" id="1.10.10.10">
    <property type="entry name" value="Winged helix-like DNA-binding domain superfamily/Winged helix DNA-binding domain"/>
    <property type="match status" value="1"/>
</dbReference>
<accession>A0A1Y5T6V6</accession>
<dbReference type="InterPro" id="IPR036390">
    <property type="entry name" value="WH_DNA-bd_sf"/>
</dbReference>
<proteinExistence type="predicted"/>
<dbReference type="Pfam" id="PF00392">
    <property type="entry name" value="GntR"/>
    <property type="match status" value="1"/>
</dbReference>
<dbReference type="SUPFAM" id="SSF46785">
    <property type="entry name" value="Winged helix' DNA-binding domain"/>
    <property type="match status" value="1"/>
</dbReference>
<feature type="domain" description="GntR C-terminal" evidence="5">
    <location>
        <begin position="96"/>
        <end position="224"/>
    </location>
</feature>
<dbReference type="PANTHER" id="PTHR43537:SF5">
    <property type="entry name" value="UXU OPERON TRANSCRIPTIONAL REGULATOR"/>
    <property type="match status" value="1"/>
</dbReference>
<evidence type="ECO:0000313" key="7">
    <source>
        <dbReference type="Proteomes" id="UP000193900"/>
    </source>
</evidence>
<evidence type="ECO:0000256" key="3">
    <source>
        <dbReference type="ARBA" id="ARBA00023163"/>
    </source>
</evidence>
<protein>
    <submittedName>
        <fullName evidence="6">Transcriptional regulator NanR</fullName>
    </submittedName>
</protein>
<reference evidence="6 7" key="1">
    <citation type="submission" date="2017-03" db="EMBL/GenBank/DDBJ databases">
        <authorList>
            <person name="Afonso C.L."/>
            <person name="Miller P.J."/>
            <person name="Scott M.A."/>
            <person name="Spackman E."/>
            <person name="Goraichik I."/>
            <person name="Dimitrov K.M."/>
            <person name="Suarez D.L."/>
            <person name="Swayne D.E."/>
        </authorList>
    </citation>
    <scope>NUCLEOTIDE SEQUENCE [LARGE SCALE GENOMIC DNA]</scope>
    <source>
        <strain evidence="6 7">CECT 7023</strain>
    </source>
</reference>
<dbReference type="Pfam" id="PF07729">
    <property type="entry name" value="FCD"/>
    <property type="match status" value="1"/>
</dbReference>
<gene>
    <name evidence="6" type="ORF">ROA7023_02599</name>
</gene>
<evidence type="ECO:0000259" key="5">
    <source>
        <dbReference type="SMART" id="SM00895"/>
    </source>
</evidence>